<keyword evidence="5" id="KW-0808">Transferase</keyword>
<dbReference type="Pfam" id="PF00069">
    <property type="entry name" value="Pkinase"/>
    <property type="match status" value="1"/>
</dbReference>
<feature type="domain" description="Protein kinase" evidence="4">
    <location>
        <begin position="11"/>
        <end position="286"/>
    </location>
</feature>
<keyword evidence="5" id="KW-0723">Serine/threonine-protein kinase</keyword>
<dbReference type="EMBL" id="KY684106">
    <property type="protein sequence ID" value="ARF11106.1"/>
    <property type="molecule type" value="Genomic_DNA"/>
</dbReference>
<dbReference type="PROSITE" id="PS00108">
    <property type="entry name" value="PROTEIN_KINASE_ST"/>
    <property type="match status" value="1"/>
</dbReference>
<evidence type="ECO:0000256" key="2">
    <source>
        <dbReference type="ARBA" id="ARBA00022840"/>
    </source>
</evidence>
<dbReference type="PANTHER" id="PTHR24348">
    <property type="entry name" value="SERINE/THREONINE-PROTEIN KINASE UNC-51-RELATED"/>
    <property type="match status" value="1"/>
</dbReference>
<keyword evidence="5" id="KW-0418">Kinase</keyword>
<name>A0A1V0SH95_9VIRU</name>
<keyword evidence="1 3" id="KW-0547">Nucleotide-binding</keyword>
<reference evidence="5" key="1">
    <citation type="journal article" date="2017" name="Science">
        <title>Giant viruses with an expanded complement of translation system components.</title>
        <authorList>
            <person name="Schulz F."/>
            <person name="Yutin N."/>
            <person name="Ivanova N.N."/>
            <person name="Ortega D.R."/>
            <person name="Lee T.K."/>
            <person name="Vierheilig J."/>
            <person name="Daims H."/>
            <person name="Horn M."/>
            <person name="Wagner M."/>
            <person name="Jensen G.J."/>
            <person name="Kyrpides N.C."/>
            <person name="Koonin E.V."/>
            <person name="Woyke T."/>
        </authorList>
    </citation>
    <scope>NUCLEOTIDE SEQUENCE</scope>
    <source>
        <strain evidence="5">HKV1</strain>
    </source>
</reference>
<evidence type="ECO:0000256" key="3">
    <source>
        <dbReference type="PROSITE-ProRule" id="PRU10141"/>
    </source>
</evidence>
<dbReference type="InterPro" id="IPR045269">
    <property type="entry name" value="Atg1-like"/>
</dbReference>
<dbReference type="InterPro" id="IPR017441">
    <property type="entry name" value="Protein_kinase_ATP_BS"/>
</dbReference>
<keyword evidence="2 3" id="KW-0067">ATP-binding</keyword>
<protein>
    <submittedName>
        <fullName evidence="5">Serine/threonine protein kinase</fullName>
    </submittedName>
</protein>
<dbReference type="SMART" id="SM00220">
    <property type="entry name" value="S_TKc"/>
    <property type="match status" value="1"/>
</dbReference>
<organism evidence="5">
    <name type="scientific">Hokovirus HKV1</name>
    <dbReference type="NCBI Taxonomy" id="1977638"/>
    <lineage>
        <taxon>Viruses</taxon>
        <taxon>Varidnaviria</taxon>
        <taxon>Bamfordvirae</taxon>
        <taxon>Nucleocytoviricota</taxon>
        <taxon>Megaviricetes</taxon>
        <taxon>Imitervirales</taxon>
        <taxon>Mimiviridae</taxon>
        <taxon>Klosneuvirinae</taxon>
        <taxon>Hokovirus</taxon>
    </lineage>
</organism>
<dbReference type="PROSITE" id="PS00107">
    <property type="entry name" value="PROTEIN_KINASE_ATP"/>
    <property type="match status" value="1"/>
</dbReference>
<accession>A0A1V0SH95</accession>
<dbReference type="InterPro" id="IPR011009">
    <property type="entry name" value="Kinase-like_dom_sf"/>
</dbReference>
<dbReference type="PANTHER" id="PTHR24348:SF70">
    <property type="entry name" value="PROTEIN KINASE DOMAIN CONTAINING PROTEIN"/>
    <property type="match status" value="1"/>
</dbReference>
<dbReference type="InterPro" id="IPR000719">
    <property type="entry name" value="Prot_kinase_dom"/>
</dbReference>
<feature type="binding site" evidence="3">
    <location>
        <position position="47"/>
    </location>
    <ligand>
        <name>ATP</name>
        <dbReference type="ChEBI" id="CHEBI:30616"/>
    </ligand>
</feature>
<proteinExistence type="predicted"/>
<dbReference type="Gene3D" id="1.10.510.10">
    <property type="entry name" value="Transferase(Phosphotransferase) domain 1"/>
    <property type="match status" value="1"/>
</dbReference>
<gene>
    <name evidence="5" type="ORF">Hokovirus_4_80</name>
</gene>
<dbReference type="GO" id="GO:0005524">
    <property type="term" value="F:ATP binding"/>
    <property type="evidence" value="ECO:0007669"/>
    <property type="project" value="UniProtKB-UniRule"/>
</dbReference>
<evidence type="ECO:0000313" key="5">
    <source>
        <dbReference type="EMBL" id="ARF11106.1"/>
    </source>
</evidence>
<evidence type="ECO:0000256" key="1">
    <source>
        <dbReference type="ARBA" id="ARBA00022741"/>
    </source>
</evidence>
<dbReference type="SUPFAM" id="SSF56112">
    <property type="entry name" value="Protein kinase-like (PK-like)"/>
    <property type="match status" value="1"/>
</dbReference>
<dbReference type="PROSITE" id="PS50011">
    <property type="entry name" value="PROTEIN_KINASE_DOM"/>
    <property type="match status" value="1"/>
</dbReference>
<sequence length="367" mass="42578">MSFIINRKYKIFKDNILGKGAFGKVYKGIYVGPSNQLMTQGMDIAIKEMSQTNINNLPKMNGTPNEIMIIKKLVGKKHLNVVTFYDVVEFEDYTYIVMELCENGSLSSLLYDLKYKNNTTLNSSFVKFYFSQIISGMLFLHSLNIMHRDLKPENILLTNKKSTLKIVDFGLAKYLENDNLTTTMCGSPQYMAPELVRYQNYSSSSELWTLGIILYELVYNKNPFYNCRSHKELFDQFINQETIVIPEKNKNGNIVPESCINLLKKLLEKNTIRRLTWDQLFNEPFVLESHDCYKQIILERSQNINTSPSINNNNKQQQPIITPIKVAEPTFSKSQVNQVIDKFIIIDDYEFDKQKNNSNSGLFQMEE</sequence>
<dbReference type="GO" id="GO:0004674">
    <property type="term" value="F:protein serine/threonine kinase activity"/>
    <property type="evidence" value="ECO:0007669"/>
    <property type="project" value="UniProtKB-KW"/>
</dbReference>
<dbReference type="InterPro" id="IPR008271">
    <property type="entry name" value="Ser/Thr_kinase_AS"/>
</dbReference>
<evidence type="ECO:0000259" key="4">
    <source>
        <dbReference type="PROSITE" id="PS50011"/>
    </source>
</evidence>